<dbReference type="InterPro" id="IPR009003">
    <property type="entry name" value="Peptidase_S1_PA"/>
</dbReference>
<dbReference type="PANTHER" id="PTHR43343">
    <property type="entry name" value="PEPTIDASE S12"/>
    <property type="match status" value="1"/>
</dbReference>
<dbReference type="OrthoDB" id="9758917at2"/>
<evidence type="ECO:0000256" key="3">
    <source>
        <dbReference type="ARBA" id="ARBA00022801"/>
    </source>
</evidence>
<organism evidence="5">
    <name type="scientific">Solibacter usitatus (strain Ellin6076)</name>
    <dbReference type="NCBI Taxonomy" id="234267"/>
    <lineage>
        <taxon>Bacteria</taxon>
        <taxon>Pseudomonadati</taxon>
        <taxon>Acidobacteriota</taxon>
        <taxon>Terriglobia</taxon>
        <taxon>Bryobacterales</taxon>
        <taxon>Solibacteraceae</taxon>
        <taxon>Candidatus Solibacter</taxon>
    </lineage>
</organism>
<dbReference type="Pfam" id="PF13180">
    <property type="entry name" value="PDZ_2"/>
    <property type="match status" value="1"/>
</dbReference>
<keyword evidence="3" id="KW-0378">Hydrolase</keyword>
<dbReference type="GO" id="GO:0004252">
    <property type="term" value="F:serine-type endopeptidase activity"/>
    <property type="evidence" value="ECO:0007669"/>
    <property type="project" value="InterPro"/>
</dbReference>
<accession>Q01X74</accession>
<dbReference type="InParanoid" id="Q01X74"/>
<evidence type="ECO:0000256" key="2">
    <source>
        <dbReference type="ARBA" id="ARBA00022670"/>
    </source>
</evidence>
<dbReference type="Gene3D" id="2.40.10.10">
    <property type="entry name" value="Trypsin-like serine proteases"/>
    <property type="match status" value="2"/>
</dbReference>
<dbReference type="InterPro" id="IPR043504">
    <property type="entry name" value="Peptidase_S1_PA_chymotrypsin"/>
</dbReference>
<dbReference type="SUPFAM" id="SSF50156">
    <property type="entry name" value="PDZ domain-like"/>
    <property type="match status" value="1"/>
</dbReference>
<dbReference type="GO" id="GO:0006508">
    <property type="term" value="P:proteolysis"/>
    <property type="evidence" value="ECO:0007669"/>
    <property type="project" value="UniProtKB-KW"/>
</dbReference>
<dbReference type="InterPro" id="IPR036034">
    <property type="entry name" value="PDZ_sf"/>
</dbReference>
<comment type="similarity">
    <text evidence="1">Belongs to the peptidase S1C family.</text>
</comment>
<dbReference type="SUPFAM" id="SSF50494">
    <property type="entry name" value="Trypsin-like serine proteases"/>
    <property type="match status" value="1"/>
</dbReference>
<dbReference type="Pfam" id="PF13365">
    <property type="entry name" value="Trypsin_2"/>
    <property type="match status" value="1"/>
</dbReference>
<dbReference type="InterPro" id="IPR051201">
    <property type="entry name" value="Chloro_Bact_Ser_Proteases"/>
</dbReference>
<protein>
    <submittedName>
        <fullName evidence="5">Peptidase S1 and S6, chymotrypsin/Hap</fullName>
    </submittedName>
</protein>
<evidence type="ECO:0000259" key="4">
    <source>
        <dbReference type="Pfam" id="PF13180"/>
    </source>
</evidence>
<name>Q01X74_SOLUE</name>
<feature type="domain" description="PDZ" evidence="4">
    <location>
        <begin position="279"/>
        <end position="374"/>
    </location>
</feature>
<evidence type="ECO:0000256" key="1">
    <source>
        <dbReference type="ARBA" id="ARBA00010541"/>
    </source>
</evidence>
<proteinExistence type="inferred from homology"/>
<dbReference type="AlphaFoldDB" id="Q01X74"/>
<dbReference type="InterPro" id="IPR001478">
    <property type="entry name" value="PDZ"/>
</dbReference>
<dbReference type="STRING" id="234267.Acid_4782"/>
<sequence length="381" mass="40549" precursor="true">MRVLRTFFWAAVLAAGFIWVTSVANWDVGRALRPVRNAGRMWSEPTAAAGAGFSTDEQNNIDVYKSARDATVFITSTVFTRSFFGVYPEKGTGTGFVISPEGEILTNNHVAGGGSELSVTLSDKKVYKARVLGIDTRNDLALIKIDAGRKLPVVPLGDSEHLMVGQKVLAIGNPFQFEGTLTTGIVSSLGRTIQTEGERELEGMIQTDAAINPGNSGGPLLDSHGNVIGINTAIYGAQGSIGIGFAMPISRAKAMLEEYKTRGKISRPTLGINTVYIAGDLAEMLQLPSSGGLLIQEVERGSAAAVAGLRGYSRIVIVGNYRLGIGGDLITAADGHTIDDKETLKRLMDKKHGGDTLELTVNRGGRSEKIKVKLGEAPQQF</sequence>
<dbReference type="CDD" id="cd06779">
    <property type="entry name" value="cpPDZ_Deg_HtrA-like"/>
    <property type="match status" value="1"/>
</dbReference>
<dbReference type="KEGG" id="sus:Acid_4782"/>
<reference evidence="5" key="1">
    <citation type="submission" date="2006-10" db="EMBL/GenBank/DDBJ databases">
        <title>Complete sequence of Solibacter usitatus Ellin6076.</title>
        <authorList>
            <consortium name="US DOE Joint Genome Institute"/>
            <person name="Copeland A."/>
            <person name="Lucas S."/>
            <person name="Lapidus A."/>
            <person name="Barry K."/>
            <person name="Detter J.C."/>
            <person name="Glavina del Rio T."/>
            <person name="Hammon N."/>
            <person name="Israni S."/>
            <person name="Dalin E."/>
            <person name="Tice H."/>
            <person name="Pitluck S."/>
            <person name="Thompson L.S."/>
            <person name="Brettin T."/>
            <person name="Bruce D."/>
            <person name="Han C."/>
            <person name="Tapia R."/>
            <person name="Gilna P."/>
            <person name="Schmutz J."/>
            <person name="Larimer F."/>
            <person name="Land M."/>
            <person name="Hauser L."/>
            <person name="Kyrpides N."/>
            <person name="Mikhailova N."/>
            <person name="Janssen P.H."/>
            <person name="Kuske C.R."/>
            <person name="Richardson P."/>
        </authorList>
    </citation>
    <scope>NUCLEOTIDE SEQUENCE</scope>
    <source>
        <strain evidence="5">Ellin6076</strain>
    </source>
</reference>
<evidence type="ECO:0000313" key="5">
    <source>
        <dbReference type="EMBL" id="ABJ85741.1"/>
    </source>
</evidence>
<dbReference type="HOGENOM" id="CLU_020120_2_0_0"/>
<dbReference type="EMBL" id="CP000473">
    <property type="protein sequence ID" value="ABJ85741.1"/>
    <property type="molecule type" value="Genomic_DNA"/>
</dbReference>
<dbReference type="PANTHER" id="PTHR43343:SF3">
    <property type="entry name" value="PROTEASE DO-LIKE 8, CHLOROPLASTIC"/>
    <property type="match status" value="1"/>
</dbReference>
<dbReference type="InterPro" id="IPR001940">
    <property type="entry name" value="Peptidase_S1C"/>
</dbReference>
<dbReference type="PRINTS" id="PR00834">
    <property type="entry name" value="PROTEASES2C"/>
</dbReference>
<dbReference type="eggNOG" id="COG0265">
    <property type="taxonomic scope" value="Bacteria"/>
</dbReference>
<keyword evidence="2" id="KW-0645">Protease</keyword>
<dbReference type="Gene3D" id="2.30.42.10">
    <property type="match status" value="1"/>
</dbReference>
<gene>
    <name evidence="5" type="ordered locus">Acid_4782</name>
</gene>